<comment type="caution">
    <text evidence="1">The sequence shown here is derived from an EMBL/GenBank/DDBJ whole genome shotgun (WGS) entry which is preliminary data.</text>
</comment>
<protein>
    <submittedName>
        <fullName evidence="1">Uncharacterized protein</fullName>
    </submittedName>
</protein>
<dbReference type="EMBL" id="QGKW02002005">
    <property type="protein sequence ID" value="KAF2540848.1"/>
    <property type="molecule type" value="Genomic_DNA"/>
</dbReference>
<organism evidence="1 2">
    <name type="scientific">Brassica cretica</name>
    <name type="common">Mustard</name>
    <dbReference type="NCBI Taxonomy" id="69181"/>
    <lineage>
        <taxon>Eukaryota</taxon>
        <taxon>Viridiplantae</taxon>
        <taxon>Streptophyta</taxon>
        <taxon>Embryophyta</taxon>
        <taxon>Tracheophyta</taxon>
        <taxon>Spermatophyta</taxon>
        <taxon>Magnoliopsida</taxon>
        <taxon>eudicotyledons</taxon>
        <taxon>Gunneridae</taxon>
        <taxon>Pentapetalae</taxon>
        <taxon>rosids</taxon>
        <taxon>malvids</taxon>
        <taxon>Brassicales</taxon>
        <taxon>Brassicaceae</taxon>
        <taxon>Brassiceae</taxon>
        <taxon>Brassica</taxon>
    </lineage>
</organism>
<gene>
    <name evidence="1" type="ORF">F2Q68_00031199</name>
</gene>
<name>A0A8S9G944_BRACR</name>
<evidence type="ECO:0000313" key="1">
    <source>
        <dbReference type="EMBL" id="KAF2540848.1"/>
    </source>
</evidence>
<accession>A0A8S9G944</accession>
<sequence length="139" mass="15193">MRKICKDNKASLERVDLISNQLKSVAIIAKDYKSFGRKSCQRHDRSSSADGRAGCVFGPALPSAKLEWSSSADGRAGRMFDLARPSAELDWFSLADGRAGRVVDPARPSAELDGLLCPPFNKTSITYVTGCLLISDRWN</sequence>
<reference evidence="1" key="1">
    <citation type="submission" date="2019-12" db="EMBL/GenBank/DDBJ databases">
        <title>Genome sequencing and annotation of Brassica cretica.</title>
        <authorList>
            <person name="Studholme D.J."/>
            <person name="Sarris P.F."/>
        </authorList>
    </citation>
    <scope>NUCLEOTIDE SEQUENCE</scope>
    <source>
        <strain evidence="1">PFS-001/15</strain>
        <tissue evidence="1">Leaf</tissue>
    </source>
</reference>
<dbReference type="Proteomes" id="UP000712281">
    <property type="component" value="Unassembled WGS sequence"/>
</dbReference>
<dbReference type="AlphaFoldDB" id="A0A8S9G944"/>
<proteinExistence type="predicted"/>
<evidence type="ECO:0000313" key="2">
    <source>
        <dbReference type="Proteomes" id="UP000712281"/>
    </source>
</evidence>